<evidence type="ECO:0000313" key="3">
    <source>
        <dbReference type="Proteomes" id="UP000007721"/>
    </source>
</evidence>
<keyword evidence="3" id="KW-1185">Reference proteome</keyword>
<dbReference type="HOGENOM" id="CLU_000445_92_1_7"/>
<dbReference type="AlphaFoldDB" id="B9M6B2"/>
<dbReference type="Gene3D" id="1.10.3210.10">
    <property type="entry name" value="Hypothetical protein af1432"/>
    <property type="match status" value="1"/>
</dbReference>
<dbReference type="PANTHER" id="PTHR43155:SF2">
    <property type="entry name" value="CYCLIC DI-GMP PHOSPHODIESTERASE PA4108"/>
    <property type="match status" value="1"/>
</dbReference>
<dbReference type="STRING" id="316067.Geob_3559"/>
<sequence>MGEFYVPVAIESIEPEIFPDVALFLKSGNNYVLYKSHGRNFDREDAARLMGNSVACLYVRPADLEVLTDYMENNAERLLKSDSFDSKTKGKIIYQTSINFVGDLFQHPEKVEDFDRSRRLIENLLLYLANDKEALRSLETVMSYNYHTFVHSLQVTALSILLHSEVYLLSRDELEDVGIGTLLHDFGKIFVPQDILNKSGKLTETEIAQFKKHPEEGYRYLKEKTRLSEVSLDVVRFHHERNNGTGYPNGLKAALIPRSAQVCALCDLYCTLTIDRTGRKALPPHISINIIRQEMKDSFNSRLVDALEALVCVEEMSMPL</sequence>
<dbReference type="EMBL" id="CP001390">
    <property type="protein sequence ID" value="ACM21900.1"/>
    <property type="molecule type" value="Genomic_DNA"/>
</dbReference>
<name>B9M6B2_GEODF</name>
<protein>
    <submittedName>
        <fullName evidence="2">Cyclic diguanylate phosphodiesterase</fullName>
    </submittedName>
</protein>
<reference evidence="2 3" key="1">
    <citation type="submission" date="2009-01" db="EMBL/GenBank/DDBJ databases">
        <title>Complete sequence of Geobacter sp. FRC-32.</title>
        <authorList>
            <consortium name="US DOE Joint Genome Institute"/>
            <person name="Lucas S."/>
            <person name="Copeland A."/>
            <person name="Lapidus A."/>
            <person name="Glavina del Rio T."/>
            <person name="Dalin E."/>
            <person name="Tice H."/>
            <person name="Bruce D."/>
            <person name="Goodwin L."/>
            <person name="Pitluck S."/>
            <person name="Saunders E."/>
            <person name="Brettin T."/>
            <person name="Detter J.C."/>
            <person name="Han C."/>
            <person name="Larimer F."/>
            <person name="Land M."/>
            <person name="Hauser L."/>
            <person name="Kyrpides N."/>
            <person name="Ovchinnikova G."/>
            <person name="Kostka J."/>
            <person name="Richardson P."/>
        </authorList>
    </citation>
    <scope>NUCLEOTIDE SEQUENCE [LARGE SCALE GENOMIC DNA]</scope>
    <source>
        <strain evidence="3">DSM 22248 / JCM 15807 / FRC-32</strain>
    </source>
</reference>
<dbReference type="eggNOG" id="COG2206">
    <property type="taxonomic scope" value="Bacteria"/>
</dbReference>
<dbReference type="SUPFAM" id="SSF109604">
    <property type="entry name" value="HD-domain/PDEase-like"/>
    <property type="match status" value="1"/>
</dbReference>
<dbReference type="OrthoDB" id="9776628at2"/>
<dbReference type="InterPro" id="IPR037522">
    <property type="entry name" value="HD_GYP_dom"/>
</dbReference>
<dbReference type="Proteomes" id="UP000007721">
    <property type="component" value="Chromosome"/>
</dbReference>
<accession>B9M6B2</accession>
<dbReference type="InterPro" id="IPR003607">
    <property type="entry name" value="HD/PDEase_dom"/>
</dbReference>
<dbReference type="Pfam" id="PF13487">
    <property type="entry name" value="HD_5"/>
    <property type="match status" value="1"/>
</dbReference>
<evidence type="ECO:0000313" key="2">
    <source>
        <dbReference type="EMBL" id="ACM21900.1"/>
    </source>
</evidence>
<organism evidence="2 3">
    <name type="scientific">Geotalea daltonii (strain DSM 22248 / JCM 15807 / FRC-32)</name>
    <name type="common">Geobacter daltonii</name>
    <dbReference type="NCBI Taxonomy" id="316067"/>
    <lineage>
        <taxon>Bacteria</taxon>
        <taxon>Pseudomonadati</taxon>
        <taxon>Thermodesulfobacteriota</taxon>
        <taxon>Desulfuromonadia</taxon>
        <taxon>Geobacterales</taxon>
        <taxon>Geobacteraceae</taxon>
        <taxon>Geotalea</taxon>
    </lineage>
</organism>
<proteinExistence type="predicted"/>
<dbReference type="CDD" id="cd00077">
    <property type="entry name" value="HDc"/>
    <property type="match status" value="1"/>
</dbReference>
<gene>
    <name evidence="2" type="ordered locus">Geob_3559</name>
</gene>
<dbReference type="KEGG" id="geo:Geob_3559"/>
<dbReference type="SMART" id="SM00471">
    <property type="entry name" value="HDc"/>
    <property type="match status" value="1"/>
</dbReference>
<dbReference type="PROSITE" id="PS51832">
    <property type="entry name" value="HD_GYP"/>
    <property type="match status" value="1"/>
</dbReference>
<dbReference type="RefSeq" id="WP_012648628.1">
    <property type="nucleotide sequence ID" value="NC_011979.1"/>
</dbReference>
<feature type="domain" description="HD-GYP" evidence="1">
    <location>
        <begin position="126"/>
        <end position="320"/>
    </location>
</feature>
<evidence type="ECO:0000259" key="1">
    <source>
        <dbReference type="PROSITE" id="PS51832"/>
    </source>
</evidence>
<dbReference type="PANTHER" id="PTHR43155">
    <property type="entry name" value="CYCLIC DI-GMP PHOSPHODIESTERASE PA4108-RELATED"/>
    <property type="match status" value="1"/>
</dbReference>